<feature type="region of interest" description="Disordered" evidence="1">
    <location>
        <begin position="171"/>
        <end position="205"/>
    </location>
</feature>
<keyword evidence="3" id="KW-1185">Reference proteome</keyword>
<dbReference type="Proteomes" id="UP001058003">
    <property type="component" value="Chromosome"/>
</dbReference>
<dbReference type="RefSeq" id="WP_033359475.1">
    <property type="nucleotide sequence ID" value="NZ_CP073767.1"/>
</dbReference>
<dbReference type="KEGG" id="daur:Daura_39940"/>
<evidence type="ECO:0000313" key="2">
    <source>
        <dbReference type="EMBL" id="UWZ52744.1"/>
    </source>
</evidence>
<sequence length="299" mass="30050">MADEYAQRIDDAKRQLAEVRAVAGRRDATAPAVGTGREATGHAGDGAVEVVADGGRLRSVTLAPQVMRRTGEEVGALLTEAANQALRRSRVPVPTGAEAGVPSLAALEASVEQVRDQGERAMYEIQTALDRTIAKVGDRTGLGGDTGGQGLDQLLAALAGTLRAARATGAAGTGAAGTSDAGTGAAGPGDTGSGDADARTARGADDEGHVSALVDAGGTVTGLTFGPWAMRLPSVELAAHTVTAVNAALAGAEADGAARAAADLADLRRRVEDVRQASVTQMTQLTAALTGIMSRIREP</sequence>
<evidence type="ECO:0000313" key="3">
    <source>
        <dbReference type="Proteomes" id="UP001058003"/>
    </source>
</evidence>
<dbReference type="Pfam" id="PF02575">
    <property type="entry name" value="YbaB_DNA_bd"/>
    <property type="match status" value="1"/>
</dbReference>
<proteinExistence type="predicted"/>
<dbReference type="InterPro" id="IPR004401">
    <property type="entry name" value="YbaB/EbfC"/>
</dbReference>
<name>A0A9Q9IG35_9ACTN</name>
<dbReference type="Gene3D" id="3.30.1310.10">
    <property type="entry name" value="Nucleoid-associated protein YbaB-like domain"/>
    <property type="match status" value="1"/>
</dbReference>
<organism evidence="2 3">
    <name type="scientific">Dactylosporangium aurantiacum</name>
    <dbReference type="NCBI Taxonomy" id="35754"/>
    <lineage>
        <taxon>Bacteria</taxon>
        <taxon>Bacillati</taxon>
        <taxon>Actinomycetota</taxon>
        <taxon>Actinomycetes</taxon>
        <taxon>Micromonosporales</taxon>
        <taxon>Micromonosporaceae</taxon>
        <taxon>Dactylosporangium</taxon>
    </lineage>
</organism>
<feature type="compositionally biased region" description="Basic and acidic residues" evidence="1">
    <location>
        <begin position="196"/>
        <end position="205"/>
    </location>
</feature>
<dbReference type="InterPro" id="IPR036894">
    <property type="entry name" value="YbaB-like_sf"/>
</dbReference>
<dbReference type="EMBL" id="CP073767">
    <property type="protein sequence ID" value="UWZ52744.1"/>
    <property type="molecule type" value="Genomic_DNA"/>
</dbReference>
<gene>
    <name evidence="2" type="ORF">Daura_39940</name>
</gene>
<dbReference type="OrthoDB" id="3392909at2"/>
<evidence type="ECO:0000256" key="1">
    <source>
        <dbReference type="SAM" id="MobiDB-lite"/>
    </source>
</evidence>
<reference evidence="2" key="1">
    <citation type="submission" date="2021-04" db="EMBL/GenBank/DDBJ databases">
        <title>Dactylosporangium aurantiacum NRRL B-8018 full assembly.</title>
        <authorList>
            <person name="Hartkoorn R.C."/>
            <person name="Beaudoing E."/>
            <person name="Hot D."/>
        </authorList>
    </citation>
    <scope>NUCLEOTIDE SEQUENCE</scope>
    <source>
        <strain evidence="2">NRRL B-8018</strain>
    </source>
</reference>
<protein>
    <submittedName>
        <fullName evidence="2">YbaB/EbfC family nucleoid-associated protein</fullName>
    </submittedName>
</protein>
<accession>A0A9Q9IG35</accession>
<dbReference type="AlphaFoldDB" id="A0A9Q9IG35"/>
<dbReference type="GO" id="GO:0003677">
    <property type="term" value="F:DNA binding"/>
    <property type="evidence" value="ECO:0007669"/>
    <property type="project" value="InterPro"/>
</dbReference>